<sequence length="36" mass="3802">MGDKLANKKKKAQKAAKPAPKGPTTVSEIKPSAPRK</sequence>
<dbReference type="EMBL" id="CP018076">
    <property type="protein sequence ID" value="APE42723.1"/>
    <property type="molecule type" value="Genomic_DNA"/>
</dbReference>
<proteinExistence type="predicted"/>
<keyword evidence="3" id="KW-1185">Reference proteome</keyword>
<evidence type="ECO:0000256" key="1">
    <source>
        <dbReference type="SAM" id="MobiDB-lite"/>
    </source>
</evidence>
<reference evidence="2 3" key="1">
    <citation type="submission" date="2016-11" db="EMBL/GenBank/DDBJ databases">
        <title>Complete genome sequence of Sulfitobacter sp. AM1-D1, a toxic bacteria associated with marine dinoflagellate Alexandrium minutum in East China Sea.</title>
        <authorList>
            <person name="Yang Q."/>
            <person name="Zhang X."/>
            <person name="Tian X."/>
        </authorList>
    </citation>
    <scope>NUCLEOTIDE SEQUENCE [LARGE SCALE GENOMIC DNA]</scope>
    <source>
        <strain evidence="2 3">AM1-D1</strain>
    </source>
</reference>
<feature type="region of interest" description="Disordered" evidence="1">
    <location>
        <begin position="1"/>
        <end position="36"/>
    </location>
</feature>
<dbReference type="RefSeq" id="WP_071970629.1">
    <property type="nucleotide sequence ID" value="NZ_CP018076.1"/>
</dbReference>
<dbReference type="AlphaFoldDB" id="A0A1J0WEJ0"/>
<protein>
    <submittedName>
        <fullName evidence="2">Malic enzyme</fullName>
    </submittedName>
</protein>
<accession>A0A1J0WEJ0</accession>
<dbReference type="Proteomes" id="UP000181897">
    <property type="component" value="Chromosome"/>
</dbReference>
<dbReference type="KEGG" id="suam:BOO69_04245"/>
<gene>
    <name evidence="2" type="ORF">BOO69_04245</name>
</gene>
<evidence type="ECO:0000313" key="2">
    <source>
        <dbReference type="EMBL" id="APE42723.1"/>
    </source>
</evidence>
<evidence type="ECO:0000313" key="3">
    <source>
        <dbReference type="Proteomes" id="UP000181897"/>
    </source>
</evidence>
<organism evidence="2 3">
    <name type="scientific">Sulfitobacter alexandrii</name>
    <dbReference type="NCBI Taxonomy" id="1917485"/>
    <lineage>
        <taxon>Bacteria</taxon>
        <taxon>Pseudomonadati</taxon>
        <taxon>Pseudomonadota</taxon>
        <taxon>Alphaproteobacteria</taxon>
        <taxon>Rhodobacterales</taxon>
        <taxon>Roseobacteraceae</taxon>
        <taxon>Sulfitobacter</taxon>
    </lineage>
</organism>
<name>A0A1J0WEJ0_9RHOB</name>